<keyword evidence="1" id="KW-0732">Signal</keyword>
<sequence>MNRFLKTAALAMMALTIIAAGRPRAAYHVVATIPGPDAAGWDYARVDSVAHRLYIARSASVTVIDTQRELSVGSIGAIAHGHAVLPLSGGRLLVTSGQDASVRFLSASDGRELGRATVGAKPDAAILSDDGETGFVMNAEAGSVSVIDTTTMRVTRTVPLKPGLEYAALGPNDTLFVNNEDANEIDRVDARRGTAAKPIALPGCVSPSGLAYDAKSDRLVAACANGKAAIVRAADGKLVQLVEIGAGPDAVILDPQRRLAFIPCGKDGVLDILSVDGPAVKRIDRIKTAAGARTGALDPESGAIYLPTASFDPPARPGTRPTAKPGTFKVLVVKPA</sequence>
<dbReference type="Gene3D" id="2.130.10.10">
    <property type="entry name" value="YVTN repeat-like/Quinoprotein amine dehydrogenase"/>
    <property type="match status" value="2"/>
</dbReference>
<feature type="signal peptide" evidence="1">
    <location>
        <begin position="1"/>
        <end position="25"/>
    </location>
</feature>
<evidence type="ECO:0000313" key="3">
    <source>
        <dbReference type="Proteomes" id="UP001184150"/>
    </source>
</evidence>
<dbReference type="InterPro" id="IPR011048">
    <property type="entry name" value="Haem_d1_sf"/>
</dbReference>
<dbReference type="InterPro" id="IPR011964">
    <property type="entry name" value="YVTN_b-propeller_repeat"/>
</dbReference>
<dbReference type="InterPro" id="IPR051200">
    <property type="entry name" value="Host-pathogen_enzymatic-act"/>
</dbReference>
<dbReference type="EMBL" id="JAVDRD010000016">
    <property type="protein sequence ID" value="MDR6513162.1"/>
    <property type="molecule type" value="Genomic_DNA"/>
</dbReference>
<proteinExistence type="predicted"/>
<dbReference type="InterPro" id="IPR015943">
    <property type="entry name" value="WD40/YVTN_repeat-like_dom_sf"/>
</dbReference>
<name>A0ABU1MSB3_9SPHN</name>
<reference evidence="2 3" key="1">
    <citation type="submission" date="2023-07" db="EMBL/GenBank/DDBJ databases">
        <title>Sorghum-associated microbial communities from plants grown in Nebraska, USA.</title>
        <authorList>
            <person name="Schachtman D."/>
        </authorList>
    </citation>
    <scope>NUCLEOTIDE SEQUENCE [LARGE SCALE GENOMIC DNA]</scope>
    <source>
        <strain evidence="2 3">DS1027</strain>
    </source>
</reference>
<dbReference type="RefSeq" id="WP_309806495.1">
    <property type="nucleotide sequence ID" value="NZ_JAVDRD010000016.1"/>
</dbReference>
<organism evidence="2 3">
    <name type="scientific">Novosphingobium capsulatum</name>
    <dbReference type="NCBI Taxonomy" id="13688"/>
    <lineage>
        <taxon>Bacteria</taxon>
        <taxon>Pseudomonadati</taxon>
        <taxon>Pseudomonadota</taxon>
        <taxon>Alphaproteobacteria</taxon>
        <taxon>Sphingomonadales</taxon>
        <taxon>Sphingomonadaceae</taxon>
        <taxon>Novosphingobium</taxon>
    </lineage>
</organism>
<dbReference type="NCBIfam" id="TIGR02276">
    <property type="entry name" value="beta_rpt_yvtn"/>
    <property type="match status" value="1"/>
</dbReference>
<evidence type="ECO:0000256" key="1">
    <source>
        <dbReference type="SAM" id="SignalP"/>
    </source>
</evidence>
<feature type="chain" id="PRO_5045566921" evidence="1">
    <location>
        <begin position="26"/>
        <end position="336"/>
    </location>
</feature>
<dbReference type="PANTHER" id="PTHR47197:SF3">
    <property type="entry name" value="DIHYDRO-HEME D1 DEHYDROGENASE"/>
    <property type="match status" value="1"/>
</dbReference>
<accession>A0ABU1MSB3</accession>
<dbReference type="PANTHER" id="PTHR47197">
    <property type="entry name" value="PROTEIN NIRF"/>
    <property type="match status" value="1"/>
</dbReference>
<keyword evidence="3" id="KW-1185">Reference proteome</keyword>
<comment type="caution">
    <text evidence="2">The sequence shown here is derived from an EMBL/GenBank/DDBJ whole genome shotgun (WGS) entry which is preliminary data.</text>
</comment>
<gene>
    <name evidence="2" type="ORF">J2792_004054</name>
</gene>
<dbReference type="Proteomes" id="UP001184150">
    <property type="component" value="Unassembled WGS sequence"/>
</dbReference>
<evidence type="ECO:0000313" key="2">
    <source>
        <dbReference type="EMBL" id="MDR6513162.1"/>
    </source>
</evidence>
<protein>
    <submittedName>
        <fullName evidence="2">YVTN family beta-propeller protein</fullName>
    </submittedName>
</protein>
<dbReference type="SUPFAM" id="SSF51004">
    <property type="entry name" value="C-terminal (heme d1) domain of cytochrome cd1-nitrite reductase"/>
    <property type="match status" value="1"/>
</dbReference>